<keyword evidence="1" id="KW-0175">Coiled coil</keyword>
<dbReference type="STRING" id="526218.Sterm_3127"/>
<dbReference type="AlphaFoldDB" id="D1APD5"/>
<protein>
    <submittedName>
        <fullName evidence="2">Uncharacterized protein</fullName>
    </submittedName>
</protein>
<dbReference type="RefSeq" id="WP_012862551.1">
    <property type="nucleotide sequence ID" value="NC_013517.1"/>
</dbReference>
<reference evidence="3" key="1">
    <citation type="submission" date="2009-09" db="EMBL/GenBank/DDBJ databases">
        <title>The complete chromosome of Sebaldella termitidis ATCC 33386.</title>
        <authorList>
            <consortium name="US DOE Joint Genome Institute (JGI-PGF)"/>
            <person name="Lucas S."/>
            <person name="Copeland A."/>
            <person name="Lapidus A."/>
            <person name="Glavina del Rio T."/>
            <person name="Dalin E."/>
            <person name="Tice H."/>
            <person name="Bruce D."/>
            <person name="Goodwin L."/>
            <person name="Pitluck S."/>
            <person name="Kyrpides N."/>
            <person name="Mavromatis K."/>
            <person name="Ivanova N."/>
            <person name="Mikhailova N."/>
            <person name="Sims D."/>
            <person name="Meincke L."/>
            <person name="Brettin T."/>
            <person name="Detter J.C."/>
            <person name="Han C."/>
            <person name="Larimer F."/>
            <person name="Land M."/>
            <person name="Hauser L."/>
            <person name="Markowitz V."/>
            <person name="Cheng J.F."/>
            <person name="Hugenholtz P."/>
            <person name="Woyke T."/>
            <person name="Wu D."/>
            <person name="Eisen J.A."/>
        </authorList>
    </citation>
    <scope>NUCLEOTIDE SEQUENCE [LARGE SCALE GENOMIC DNA]</scope>
    <source>
        <strain evidence="3">ATCC 33386 / NCTC 11300</strain>
    </source>
</reference>
<dbReference type="HOGENOM" id="CLU_2652387_0_0_0"/>
<name>D1APD5_SEBTE</name>
<evidence type="ECO:0000256" key="1">
    <source>
        <dbReference type="SAM" id="Coils"/>
    </source>
</evidence>
<proteinExistence type="predicted"/>
<evidence type="ECO:0000313" key="3">
    <source>
        <dbReference type="Proteomes" id="UP000000845"/>
    </source>
</evidence>
<accession>D1APD5</accession>
<gene>
    <name evidence="2" type="ordered locus">Sterm_3127</name>
</gene>
<sequence length="76" mass="8743">MKKVVVTLLAVVMISGGAEYYSHFVVSVKKGANEKEVSKLLAEKKEKEEQFKLTEIKLKRFEDENKDLKELKEGKK</sequence>
<keyword evidence="3" id="KW-1185">Reference proteome</keyword>
<evidence type="ECO:0000313" key="2">
    <source>
        <dbReference type="EMBL" id="ACZ09969.1"/>
    </source>
</evidence>
<dbReference type="EMBL" id="CP001739">
    <property type="protein sequence ID" value="ACZ09969.1"/>
    <property type="molecule type" value="Genomic_DNA"/>
</dbReference>
<reference evidence="2 3" key="2">
    <citation type="journal article" date="2010" name="Stand. Genomic Sci.">
        <title>Complete genome sequence of Sebaldella termitidis type strain (NCTC 11300).</title>
        <authorList>
            <person name="Harmon-Smith M."/>
            <person name="Celia L."/>
            <person name="Chertkov O."/>
            <person name="Lapidus A."/>
            <person name="Copeland A."/>
            <person name="Glavina Del Rio T."/>
            <person name="Nolan M."/>
            <person name="Lucas S."/>
            <person name="Tice H."/>
            <person name="Cheng J.F."/>
            <person name="Han C."/>
            <person name="Detter J.C."/>
            <person name="Bruce D."/>
            <person name="Goodwin L."/>
            <person name="Pitluck S."/>
            <person name="Pati A."/>
            <person name="Liolios K."/>
            <person name="Ivanova N."/>
            <person name="Mavromatis K."/>
            <person name="Mikhailova N."/>
            <person name="Chen A."/>
            <person name="Palaniappan K."/>
            <person name="Land M."/>
            <person name="Hauser L."/>
            <person name="Chang Y.J."/>
            <person name="Jeffries C.D."/>
            <person name="Brettin T."/>
            <person name="Goker M."/>
            <person name="Beck B."/>
            <person name="Bristow J."/>
            <person name="Eisen J.A."/>
            <person name="Markowitz V."/>
            <person name="Hugenholtz P."/>
            <person name="Kyrpides N.C."/>
            <person name="Klenk H.P."/>
            <person name="Chen F."/>
        </authorList>
    </citation>
    <scope>NUCLEOTIDE SEQUENCE [LARGE SCALE GENOMIC DNA]</scope>
    <source>
        <strain evidence="3">ATCC 33386 / NCTC 11300</strain>
    </source>
</reference>
<dbReference type="KEGG" id="str:Sterm_3127"/>
<feature type="coiled-coil region" evidence="1">
    <location>
        <begin position="30"/>
        <end position="71"/>
    </location>
</feature>
<dbReference type="Proteomes" id="UP000000845">
    <property type="component" value="Chromosome"/>
</dbReference>
<organism evidence="2 3">
    <name type="scientific">Sebaldella termitidis (strain ATCC 33386 / NCTC 11300)</name>
    <dbReference type="NCBI Taxonomy" id="526218"/>
    <lineage>
        <taxon>Bacteria</taxon>
        <taxon>Fusobacteriati</taxon>
        <taxon>Fusobacteriota</taxon>
        <taxon>Fusobacteriia</taxon>
        <taxon>Fusobacteriales</taxon>
        <taxon>Leptotrichiaceae</taxon>
        <taxon>Sebaldella</taxon>
    </lineage>
</organism>